<dbReference type="EMBL" id="JADBEO010000049">
    <property type="protein sequence ID" value="MDR4308375.1"/>
    <property type="molecule type" value="Genomic_DNA"/>
</dbReference>
<dbReference type="Pfam" id="PF22258">
    <property type="entry name" value="DUF6949"/>
    <property type="match status" value="1"/>
</dbReference>
<gene>
    <name evidence="2" type="ORF">IHQ68_17285</name>
</gene>
<sequence>MSFFQTVLTAALGFALSGAIASGFEAATGMPAGFRLLRASDVTAALAVPVVTLGAAYILLRNCLFGAKRPPAAVLIATVLSGLWSLVIGSAALSAFA</sequence>
<keyword evidence="3" id="KW-1185">Reference proteome</keyword>
<name>A0ABU1DKG2_9HYPH</name>
<dbReference type="InterPro" id="IPR053803">
    <property type="entry name" value="DUF6949"/>
</dbReference>
<comment type="caution">
    <text evidence="2">The sequence shown here is derived from an EMBL/GenBank/DDBJ whole genome shotgun (WGS) entry which is preliminary data.</text>
</comment>
<keyword evidence="1" id="KW-0472">Membrane</keyword>
<dbReference type="Proteomes" id="UP001181622">
    <property type="component" value="Unassembled WGS sequence"/>
</dbReference>
<evidence type="ECO:0000313" key="3">
    <source>
        <dbReference type="Proteomes" id="UP001181622"/>
    </source>
</evidence>
<feature type="transmembrane region" description="Helical" evidence="1">
    <location>
        <begin position="42"/>
        <end position="60"/>
    </location>
</feature>
<reference evidence="2" key="1">
    <citation type="submission" date="2020-10" db="EMBL/GenBank/DDBJ databases">
        <authorList>
            <person name="Abbas A."/>
            <person name="Razzaq R."/>
            <person name="Waqas M."/>
            <person name="Abbas N."/>
            <person name="Nielsen T.K."/>
            <person name="Hansen L.H."/>
            <person name="Hussain S."/>
            <person name="Shahid M."/>
        </authorList>
    </citation>
    <scope>NUCLEOTIDE SEQUENCE</scope>
    <source>
        <strain evidence="2">S14</strain>
    </source>
</reference>
<accession>A0ABU1DKG2</accession>
<keyword evidence="1" id="KW-1133">Transmembrane helix</keyword>
<evidence type="ECO:0000256" key="1">
    <source>
        <dbReference type="SAM" id="Phobius"/>
    </source>
</evidence>
<evidence type="ECO:0008006" key="4">
    <source>
        <dbReference type="Google" id="ProtNLM"/>
    </source>
</evidence>
<organism evidence="2 3">
    <name type="scientific">Chelatococcus sambhunathii</name>
    <dbReference type="NCBI Taxonomy" id="363953"/>
    <lineage>
        <taxon>Bacteria</taxon>
        <taxon>Pseudomonadati</taxon>
        <taxon>Pseudomonadota</taxon>
        <taxon>Alphaproteobacteria</taxon>
        <taxon>Hyphomicrobiales</taxon>
        <taxon>Chelatococcaceae</taxon>
        <taxon>Chelatococcus</taxon>
    </lineage>
</organism>
<dbReference type="RefSeq" id="WP_309394084.1">
    <property type="nucleotide sequence ID" value="NZ_JADBEO010000049.1"/>
</dbReference>
<evidence type="ECO:0000313" key="2">
    <source>
        <dbReference type="EMBL" id="MDR4308375.1"/>
    </source>
</evidence>
<feature type="transmembrane region" description="Helical" evidence="1">
    <location>
        <begin position="72"/>
        <end position="96"/>
    </location>
</feature>
<proteinExistence type="predicted"/>
<protein>
    <recommendedName>
        <fullName evidence="4">TrbC/VIRB2 family</fullName>
    </recommendedName>
</protein>
<keyword evidence="1" id="KW-0812">Transmembrane</keyword>